<gene>
    <name evidence="2" type="ORF">RclHR1_02590014</name>
</gene>
<sequence length="128" mass="14737">MVRIRGSWRLREINFLPDIVLQSLTLSEWTFPKVRELYVLSDDPSSSIDVYPRFLCGFMDLRRERTWAEVTEDENAELKDTNAETPDLRMEQSSVAVDGQLQNDKETIPEVLPEVMVSTVDVTDSVVD</sequence>
<evidence type="ECO:0000256" key="1">
    <source>
        <dbReference type="SAM" id="MobiDB-lite"/>
    </source>
</evidence>
<reference evidence="2 3" key="1">
    <citation type="submission" date="2017-11" db="EMBL/GenBank/DDBJ databases">
        <title>The genome of Rhizophagus clarus HR1 reveals common genetic basis of auxotrophy among arbuscular mycorrhizal fungi.</title>
        <authorList>
            <person name="Kobayashi Y."/>
        </authorList>
    </citation>
    <scope>NUCLEOTIDE SEQUENCE [LARGE SCALE GENOMIC DNA]</scope>
    <source>
        <strain evidence="2 3">HR1</strain>
    </source>
</reference>
<keyword evidence="3" id="KW-1185">Reference proteome</keyword>
<evidence type="ECO:0000313" key="3">
    <source>
        <dbReference type="Proteomes" id="UP000247702"/>
    </source>
</evidence>
<comment type="caution">
    <text evidence="2">The sequence shown here is derived from an EMBL/GenBank/DDBJ whole genome shotgun (WGS) entry which is preliminary data.</text>
</comment>
<dbReference type="EMBL" id="BEXD01001768">
    <property type="protein sequence ID" value="GBB95669.1"/>
    <property type="molecule type" value="Genomic_DNA"/>
</dbReference>
<name>A0A2Z6RDH7_9GLOM</name>
<feature type="region of interest" description="Disordered" evidence="1">
    <location>
        <begin position="73"/>
        <end position="103"/>
    </location>
</feature>
<accession>A0A2Z6RDH7</accession>
<organism evidence="2 3">
    <name type="scientific">Rhizophagus clarus</name>
    <dbReference type="NCBI Taxonomy" id="94130"/>
    <lineage>
        <taxon>Eukaryota</taxon>
        <taxon>Fungi</taxon>
        <taxon>Fungi incertae sedis</taxon>
        <taxon>Mucoromycota</taxon>
        <taxon>Glomeromycotina</taxon>
        <taxon>Glomeromycetes</taxon>
        <taxon>Glomerales</taxon>
        <taxon>Glomeraceae</taxon>
        <taxon>Rhizophagus</taxon>
    </lineage>
</organism>
<dbReference type="AlphaFoldDB" id="A0A2Z6RDH7"/>
<protein>
    <submittedName>
        <fullName evidence="2">Uncharacterized protein</fullName>
    </submittedName>
</protein>
<evidence type="ECO:0000313" key="2">
    <source>
        <dbReference type="EMBL" id="GBB95669.1"/>
    </source>
</evidence>
<feature type="compositionally biased region" description="Basic and acidic residues" evidence="1">
    <location>
        <begin position="76"/>
        <end position="90"/>
    </location>
</feature>
<dbReference type="Proteomes" id="UP000247702">
    <property type="component" value="Unassembled WGS sequence"/>
</dbReference>
<proteinExistence type="predicted"/>